<dbReference type="CDD" id="cd05289">
    <property type="entry name" value="MDR_like_2"/>
    <property type="match status" value="1"/>
</dbReference>
<dbReference type="Proteomes" id="UP000800035">
    <property type="component" value="Unassembled WGS sequence"/>
</dbReference>
<dbReference type="SMART" id="SM00829">
    <property type="entry name" value="PKS_ER"/>
    <property type="match status" value="1"/>
</dbReference>
<proteinExistence type="predicted"/>
<evidence type="ECO:0000313" key="2">
    <source>
        <dbReference type="EMBL" id="KAF1957726.1"/>
    </source>
</evidence>
<dbReference type="Gene3D" id="3.90.180.10">
    <property type="entry name" value="Medium-chain alcohol dehydrogenases, catalytic domain"/>
    <property type="match status" value="1"/>
</dbReference>
<feature type="domain" description="Enoyl reductase (ER)" evidence="1">
    <location>
        <begin position="26"/>
        <end position="352"/>
    </location>
</feature>
<sequence>MANPNTNTNLPRTQRALIYPTLSPPTTSSLILTTTAPLPHPSPSELLIRVHSTAITNKELTWAPYVNWPSEHVPCYDVSGTIVSTAPASPFKIGDVIYGRVDGNREGTAREYATILSSEAALVPKVLVERGAEGMDEAASIPMSALTAWQGLFEHGGLVTGEYTASNVPRVSETGEVVGGQAEGKRVLVLGAAGGVGLMAVQFARIAGAWVVGTASGGNEELVKRAGADEVVDYRKVSMKEWVAGDEGKKFDLVLDCVGGESMLDGWNAVKGDGVYVSVAPGFRKPDEGGKYGGVRSAWFVMESRGSELEGIGKFIEKGLVRGAVDSVWKFKEFNEAFEKTAGGHARGKVVIRIAEE</sequence>
<dbReference type="GO" id="GO:0005739">
    <property type="term" value="C:mitochondrion"/>
    <property type="evidence" value="ECO:0007669"/>
    <property type="project" value="TreeGrafter"/>
</dbReference>
<keyword evidence="3" id="KW-1185">Reference proteome</keyword>
<dbReference type="PROSITE" id="PS01162">
    <property type="entry name" value="QOR_ZETA_CRYSTAL"/>
    <property type="match status" value="1"/>
</dbReference>
<dbReference type="OrthoDB" id="3509362at2759"/>
<name>A0A6A5U419_9PLEO</name>
<dbReference type="InterPro" id="IPR020843">
    <property type="entry name" value="ER"/>
</dbReference>
<dbReference type="InterPro" id="IPR013154">
    <property type="entry name" value="ADH-like_N"/>
</dbReference>
<dbReference type="InterPro" id="IPR002364">
    <property type="entry name" value="Quin_OxRdtase/zeta-crystal_CS"/>
</dbReference>
<dbReference type="AlphaFoldDB" id="A0A6A5U419"/>
<reference evidence="2" key="1">
    <citation type="journal article" date="2020" name="Stud. Mycol.">
        <title>101 Dothideomycetes genomes: a test case for predicting lifestyles and emergence of pathogens.</title>
        <authorList>
            <person name="Haridas S."/>
            <person name="Albert R."/>
            <person name="Binder M."/>
            <person name="Bloem J."/>
            <person name="Labutti K."/>
            <person name="Salamov A."/>
            <person name="Andreopoulos B."/>
            <person name="Baker S."/>
            <person name="Barry K."/>
            <person name="Bills G."/>
            <person name="Bluhm B."/>
            <person name="Cannon C."/>
            <person name="Castanera R."/>
            <person name="Culley D."/>
            <person name="Daum C."/>
            <person name="Ezra D."/>
            <person name="Gonzalez J."/>
            <person name="Henrissat B."/>
            <person name="Kuo A."/>
            <person name="Liang C."/>
            <person name="Lipzen A."/>
            <person name="Lutzoni F."/>
            <person name="Magnuson J."/>
            <person name="Mondo S."/>
            <person name="Nolan M."/>
            <person name="Ohm R."/>
            <person name="Pangilinan J."/>
            <person name="Park H.-J."/>
            <person name="Ramirez L."/>
            <person name="Alfaro M."/>
            <person name="Sun H."/>
            <person name="Tritt A."/>
            <person name="Yoshinaga Y."/>
            <person name="Zwiers L.-H."/>
            <person name="Turgeon B."/>
            <person name="Goodwin S."/>
            <person name="Spatafora J."/>
            <person name="Crous P."/>
            <person name="Grigoriev I."/>
        </authorList>
    </citation>
    <scope>NUCLEOTIDE SEQUENCE</scope>
    <source>
        <strain evidence="2">CBS 675.92</strain>
    </source>
</reference>
<dbReference type="GO" id="GO:0016491">
    <property type="term" value="F:oxidoreductase activity"/>
    <property type="evidence" value="ECO:0007669"/>
    <property type="project" value="InterPro"/>
</dbReference>
<dbReference type="Pfam" id="PF08240">
    <property type="entry name" value="ADH_N"/>
    <property type="match status" value="1"/>
</dbReference>
<dbReference type="Gene3D" id="3.40.50.720">
    <property type="entry name" value="NAD(P)-binding Rossmann-like Domain"/>
    <property type="match status" value="1"/>
</dbReference>
<evidence type="ECO:0000259" key="1">
    <source>
        <dbReference type="SMART" id="SM00829"/>
    </source>
</evidence>
<accession>A0A6A5U419</accession>
<dbReference type="GO" id="GO:0008270">
    <property type="term" value="F:zinc ion binding"/>
    <property type="evidence" value="ECO:0007669"/>
    <property type="project" value="InterPro"/>
</dbReference>
<gene>
    <name evidence="2" type="ORF">CC80DRAFT_442610</name>
</gene>
<dbReference type="InterPro" id="IPR036291">
    <property type="entry name" value="NAD(P)-bd_dom_sf"/>
</dbReference>
<dbReference type="EMBL" id="ML976988">
    <property type="protein sequence ID" value="KAF1957726.1"/>
    <property type="molecule type" value="Genomic_DNA"/>
</dbReference>
<dbReference type="SUPFAM" id="SSF51735">
    <property type="entry name" value="NAD(P)-binding Rossmann-fold domains"/>
    <property type="match status" value="1"/>
</dbReference>
<dbReference type="Pfam" id="PF13602">
    <property type="entry name" value="ADH_zinc_N_2"/>
    <property type="match status" value="1"/>
</dbReference>
<dbReference type="PANTHER" id="PTHR11695">
    <property type="entry name" value="ALCOHOL DEHYDROGENASE RELATED"/>
    <property type="match status" value="1"/>
</dbReference>
<organism evidence="2 3">
    <name type="scientific">Byssothecium circinans</name>
    <dbReference type="NCBI Taxonomy" id="147558"/>
    <lineage>
        <taxon>Eukaryota</taxon>
        <taxon>Fungi</taxon>
        <taxon>Dikarya</taxon>
        <taxon>Ascomycota</taxon>
        <taxon>Pezizomycotina</taxon>
        <taxon>Dothideomycetes</taxon>
        <taxon>Pleosporomycetidae</taxon>
        <taxon>Pleosporales</taxon>
        <taxon>Massarineae</taxon>
        <taxon>Massarinaceae</taxon>
        <taxon>Byssothecium</taxon>
    </lineage>
</organism>
<protein>
    <submittedName>
        <fullName evidence="2">NAD(P)-binding protein</fullName>
    </submittedName>
</protein>
<dbReference type="PANTHER" id="PTHR11695:SF647">
    <property type="entry name" value="ENOYL REDUCTASE (ER) DOMAIN-CONTAINING PROTEIN"/>
    <property type="match status" value="1"/>
</dbReference>
<dbReference type="SUPFAM" id="SSF50129">
    <property type="entry name" value="GroES-like"/>
    <property type="match status" value="1"/>
</dbReference>
<dbReference type="InterPro" id="IPR050700">
    <property type="entry name" value="YIM1/Zinc_Alcohol_DH_Fams"/>
</dbReference>
<dbReference type="InterPro" id="IPR011032">
    <property type="entry name" value="GroES-like_sf"/>
</dbReference>
<evidence type="ECO:0000313" key="3">
    <source>
        <dbReference type="Proteomes" id="UP000800035"/>
    </source>
</evidence>